<organism evidence="1 2">
    <name type="scientific">Liparis tanakae</name>
    <name type="common">Tanaka's snailfish</name>
    <dbReference type="NCBI Taxonomy" id="230148"/>
    <lineage>
        <taxon>Eukaryota</taxon>
        <taxon>Metazoa</taxon>
        <taxon>Chordata</taxon>
        <taxon>Craniata</taxon>
        <taxon>Vertebrata</taxon>
        <taxon>Euteleostomi</taxon>
        <taxon>Actinopterygii</taxon>
        <taxon>Neopterygii</taxon>
        <taxon>Teleostei</taxon>
        <taxon>Neoteleostei</taxon>
        <taxon>Acanthomorphata</taxon>
        <taxon>Eupercaria</taxon>
        <taxon>Perciformes</taxon>
        <taxon>Cottioidei</taxon>
        <taxon>Cottales</taxon>
        <taxon>Liparidae</taxon>
        <taxon>Liparis</taxon>
    </lineage>
</organism>
<accession>A0A4Z2HKJ1</accession>
<evidence type="ECO:0000313" key="2">
    <source>
        <dbReference type="Proteomes" id="UP000314294"/>
    </source>
</evidence>
<reference evidence="1 2" key="1">
    <citation type="submission" date="2019-03" db="EMBL/GenBank/DDBJ databases">
        <title>First draft genome of Liparis tanakae, snailfish: a comprehensive survey of snailfish specific genes.</title>
        <authorList>
            <person name="Kim W."/>
            <person name="Song I."/>
            <person name="Jeong J.-H."/>
            <person name="Kim D."/>
            <person name="Kim S."/>
            <person name="Ryu S."/>
            <person name="Song J.Y."/>
            <person name="Lee S.K."/>
        </authorList>
    </citation>
    <scope>NUCLEOTIDE SEQUENCE [LARGE SCALE GENOMIC DNA]</scope>
    <source>
        <tissue evidence="1">Muscle</tissue>
    </source>
</reference>
<proteinExistence type="predicted"/>
<dbReference type="Proteomes" id="UP000314294">
    <property type="component" value="Unassembled WGS sequence"/>
</dbReference>
<protein>
    <submittedName>
        <fullName evidence="1">Uncharacterized protein</fullName>
    </submittedName>
</protein>
<comment type="caution">
    <text evidence="1">The sequence shown here is derived from an EMBL/GenBank/DDBJ whole genome shotgun (WGS) entry which is preliminary data.</text>
</comment>
<sequence>MTCFCLQRTQSTMRLTGNGCSLLRETTAMRTKGKAVGGDVLCLRSAAEDQGSVGNDSRNQKENKKRISWINRAARRDRQNGLWQDLHPRGAFAGDKDAAAREAAAAAAAAAASGRTISSP</sequence>
<keyword evidence="2" id="KW-1185">Reference proteome</keyword>
<dbReference type="EMBL" id="SRLO01000222">
    <property type="protein sequence ID" value="TNN66276.1"/>
    <property type="molecule type" value="Genomic_DNA"/>
</dbReference>
<evidence type="ECO:0000313" key="1">
    <source>
        <dbReference type="EMBL" id="TNN66276.1"/>
    </source>
</evidence>
<gene>
    <name evidence="1" type="ORF">EYF80_023510</name>
</gene>
<dbReference type="AlphaFoldDB" id="A0A4Z2HKJ1"/>
<name>A0A4Z2HKJ1_9TELE</name>